<keyword evidence="3" id="KW-1185">Reference proteome</keyword>
<protein>
    <submittedName>
        <fullName evidence="2">Bacteroides conjugative transposon TraK protein</fullName>
    </submittedName>
</protein>
<keyword evidence="1" id="KW-1133">Transmembrane helix</keyword>
<name>A0A383U3U4_9FLAO</name>
<feature type="transmembrane region" description="Helical" evidence="1">
    <location>
        <begin position="12"/>
        <end position="36"/>
    </location>
</feature>
<proteinExistence type="predicted"/>
<gene>
    <name evidence="2" type="ORF">SAMEA104719789_01669</name>
</gene>
<dbReference type="InterPro" id="IPR022276">
    <property type="entry name" value="Conjug_transposon_TraK"/>
</dbReference>
<reference evidence="2 3" key="1">
    <citation type="submission" date="2018-09" db="EMBL/GenBank/DDBJ databases">
        <authorList>
            <consortium name="Pathogen Informatics"/>
        </authorList>
    </citation>
    <scope>NUCLEOTIDE SEQUENCE [LARGE SCALE GENOMIC DNA]</scope>
    <source>
        <strain evidence="2 3">OH-22767</strain>
    </source>
</reference>
<accession>A0A383U3U4</accession>
<dbReference type="EMBL" id="UNSC01000008">
    <property type="protein sequence ID" value="SZD74210.1"/>
    <property type="molecule type" value="Genomic_DNA"/>
</dbReference>
<dbReference type="OrthoDB" id="1039148at2"/>
<evidence type="ECO:0000313" key="3">
    <source>
        <dbReference type="Proteomes" id="UP000262142"/>
    </source>
</evidence>
<evidence type="ECO:0000256" key="1">
    <source>
        <dbReference type="SAM" id="Phobius"/>
    </source>
</evidence>
<dbReference type="RefSeq" id="WP_119059817.1">
    <property type="nucleotide sequence ID" value="NZ_UNSC01000008.1"/>
</dbReference>
<dbReference type="AlphaFoldDB" id="A0A383U3U4"/>
<organism evidence="2 3">
    <name type="scientific">Candidatus Ornithobacterium hominis</name>
    <dbReference type="NCBI Taxonomy" id="2497989"/>
    <lineage>
        <taxon>Bacteria</taxon>
        <taxon>Pseudomonadati</taxon>
        <taxon>Bacteroidota</taxon>
        <taxon>Flavobacteriia</taxon>
        <taxon>Flavobacteriales</taxon>
        <taxon>Weeksellaceae</taxon>
        <taxon>Ornithobacterium</taxon>
    </lineage>
</organism>
<keyword evidence="1" id="KW-0812">Transmembrane</keyword>
<evidence type="ECO:0000313" key="2">
    <source>
        <dbReference type="EMBL" id="SZD74210.1"/>
    </source>
</evidence>
<dbReference type="Proteomes" id="UP000262142">
    <property type="component" value="Unassembled WGS sequence"/>
</dbReference>
<dbReference type="NCBIfam" id="TIGR03781">
    <property type="entry name" value="Bac_Flav_CT_K"/>
    <property type="match status" value="1"/>
</dbReference>
<sequence>MIVKNIEQRIKVNKAVSLACIIFSIVVVIAGFFFSYQLVEDSRKSIYVLDNGVPVLVQQQDLLLNREVEYRSQVEYFHRLFFTLVPDDEYIRNNTERSLYLIDDSGKKEYANLREKGYYNQIVSSNASVSVQVDSIKINTELMKFQYFGKQIISRRSSVVIRNLITEGGMENMARTVNNGHGVKLLDWRILDNGEISNKKRY</sequence>
<keyword evidence="1" id="KW-0472">Membrane</keyword>